<dbReference type="InterPro" id="IPR038071">
    <property type="entry name" value="UROD/MetE-like_sf"/>
</dbReference>
<evidence type="ECO:0000259" key="1">
    <source>
        <dbReference type="Pfam" id="PF01208"/>
    </source>
</evidence>
<dbReference type="CDD" id="cd03308">
    <property type="entry name" value="CmuA_CmuC_like"/>
    <property type="match status" value="1"/>
</dbReference>
<accession>A0A841KYD7</accession>
<dbReference type="Proteomes" id="UP000579281">
    <property type="component" value="Unassembled WGS sequence"/>
</dbReference>
<dbReference type="InterPro" id="IPR000257">
    <property type="entry name" value="Uroporphyrinogen_deCOase"/>
</dbReference>
<comment type="caution">
    <text evidence="2">The sequence shown here is derived from an EMBL/GenBank/DDBJ whole genome shotgun (WGS) entry which is preliminary data.</text>
</comment>
<proteinExistence type="predicted"/>
<dbReference type="GO" id="GO:0004853">
    <property type="term" value="F:uroporphyrinogen decarboxylase activity"/>
    <property type="evidence" value="ECO:0007669"/>
    <property type="project" value="InterPro"/>
</dbReference>
<reference evidence="2 3" key="1">
    <citation type="submission" date="2020-08" db="EMBL/GenBank/DDBJ databases">
        <title>Genomic Encyclopedia of Type Strains, Phase IV (KMG-IV): sequencing the most valuable type-strain genomes for metagenomic binning, comparative biology and taxonomic classification.</title>
        <authorList>
            <person name="Goeker M."/>
        </authorList>
    </citation>
    <scope>NUCLEOTIDE SEQUENCE [LARGE SCALE GENOMIC DNA]</scope>
    <source>
        <strain evidence="2 3">DSM 103526</strain>
    </source>
</reference>
<dbReference type="Gene3D" id="3.20.20.210">
    <property type="match status" value="1"/>
</dbReference>
<dbReference type="RefSeq" id="WP_184311827.1">
    <property type="nucleotide sequence ID" value="NZ_JACHEN010000022.1"/>
</dbReference>
<dbReference type="EMBL" id="JACHEN010000022">
    <property type="protein sequence ID" value="MBB6217328.1"/>
    <property type="molecule type" value="Genomic_DNA"/>
</dbReference>
<evidence type="ECO:0000313" key="3">
    <source>
        <dbReference type="Proteomes" id="UP000579281"/>
    </source>
</evidence>
<dbReference type="AlphaFoldDB" id="A0A841KYD7"/>
<protein>
    <recommendedName>
        <fullName evidence="1">Uroporphyrinogen decarboxylase (URO-D) domain-containing protein</fullName>
    </recommendedName>
</protein>
<keyword evidence="3" id="KW-1185">Reference proteome</keyword>
<organism evidence="2 3">
    <name type="scientific">Anaerosolibacter carboniphilus</name>
    <dbReference type="NCBI Taxonomy" id="1417629"/>
    <lineage>
        <taxon>Bacteria</taxon>
        <taxon>Bacillati</taxon>
        <taxon>Bacillota</taxon>
        <taxon>Clostridia</taxon>
        <taxon>Peptostreptococcales</taxon>
        <taxon>Thermotaleaceae</taxon>
        <taxon>Anaerosolibacter</taxon>
    </lineage>
</organism>
<feature type="domain" description="Uroporphyrinogen decarboxylase (URO-D)" evidence="1">
    <location>
        <begin position="181"/>
        <end position="379"/>
    </location>
</feature>
<gene>
    <name evidence="2" type="ORF">HNQ80_003447</name>
</gene>
<dbReference type="SUPFAM" id="SSF51726">
    <property type="entry name" value="UROD/MetE-like"/>
    <property type="match status" value="1"/>
</dbReference>
<dbReference type="GO" id="GO:0006779">
    <property type="term" value="P:porphyrin-containing compound biosynthetic process"/>
    <property type="evidence" value="ECO:0007669"/>
    <property type="project" value="InterPro"/>
</dbReference>
<evidence type="ECO:0000313" key="2">
    <source>
        <dbReference type="EMBL" id="MBB6217328.1"/>
    </source>
</evidence>
<dbReference type="Pfam" id="PF01208">
    <property type="entry name" value="URO-D"/>
    <property type="match status" value="1"/>
</dbReference>
<sequence>MTDVKALQQERVQIFTDLFDGKVPKRVPINLLLSFEFAIQYAGKDLAEAQWDTSTLEEVFDKMCRDFITDTNPALAFRYPVYYKLLGARNFVMSSSGFLQHPEVHGFEAEEYDEFIASPYDCIMEKILPRIYTELNTNPVQRSLVMAKAFKAFYDEMINGGMIVEKLNDRYGFSPIGGFQGMCEAPFDFMSDQLRGFKNITGDIRRIPDKVEAACEAVTPLMIKTGMPINPSKYSATFIPLHMAPFIRDKDFERFYWPTFKKVVDELAAVGQPSYLFVEHDWMRYLDYLYELPENTRMMFEYGDPKLVKEKLGKKHILTGFYPISLLKAGTKQQCIDKAKELIDILAPGGKYMFNFDKNIITADSVNIENLQAVLSYVAENANY</sequence>
<name>A0A841KYD7_9FIRM</name>